<evidence type="ECO:0000313" key="11">
    <source>
        <dbReference type="Proteomes" id="UP001594351"/>
    </source>
</evidence>
<evidence type="ECO:0000256" key="5">
    <source>
        <dbReference type="ARBA" id="ARBA00022679"/>
    </source>
</evidence>
<keyword evidence="6 9" id="KW-0479">Metal-binding</keyword>
<feature type="binding site" evidence="9">
    <location>
        <position position="218"/>
    </location>
    <ligand>
        <name>iminosuccinate</name>
        <dbReference type="ChEBI" id="CHEBI:77875"/>
    </ligand>
</feature>
<dbReference type="NCBIfam" id="NF006878">
    <property type="entry name" value="PRK09375.1-2"/>
    <property type="match status" value="1"/>
</dbReference>
<keyword evidence="7 9" id="KW-0408">Iron</keyword>
<evidence type="ECO:0000256" key="7">
    <source>
        <dbReference type="ARBA" id="ARBA00023004"/>
    </source>
</evidence>
<comment type="cofactor">
    <cofactor evidence="9">
        <name>[4Fe-4S] cluster</name>
        <dbReference type="ChEBI" id="CHEBI:49883"/>
    </cofactor>
    <text evidence="9">Binds 1 [4Fe-4S] cluster per subunit.</text>
</comment>
<dbReference type="HAMAP" id="MF_00568">
    <property type="entry name" value="NadA_type2"/>
    <property type="match status" value="1"/>
</dbReference>
<reference evidence="10 11" key="1">
    <citation type="submission" date="2024-09" db="EMBL/GenBank/DDBJ databases">
        <title>Laminarin stimulates single cell rates of sulfate reduction while oxygen inhibits transcriptomic activity in coastal marine sediment.</title>
        <authorList>
            <person name="Lindsay M."/>
            <person name="Orcutt B."/>
            <person name="Emerson D."/>
            <person name="Stepanauskas R."/>
            <person name="D'Angelo T."/>
        </authorList>
    </citation>
    <scope>NUCLEOTIDE SEQUENCE [LARGE SCALE GENOMIC DNA]</scope>
    <source>
        <strain evidence="10">SAG AM-311-K15</strain>
    </source>
</reference>
<sequence length="304" mass="33822">MIEKLTTKELINKITSLKLEKNAVILAHNYQLAEIQDIADFVGDSLELAKKAATTAAEVIVFCGVHFMAETAKILNPEKLVLLPDSGAGCPMADMISAPELNTIKRQFPEAAVVCYVNSSAEVKAVSDVCCTSANSVKIVNKLDQASVYFVPDQYLAQYTARFTDKIIAYWPGFCPTHDRINAADVALKRHEFPDAEVLVHPECKPEVIDAADFVFSTGGMVRHARDSKNRQMIIGTEIGIIHRLKKENPDKQFIPINEQAICPYMKLIRLTTLLQALENNLYPIEIDPDTLNKAKYAVNRMVQ</sequence>
<name>A0ABV6YWB7_UNCC1</name>
<feature type="binding site" evidence="9">
    <location>
        <position position="263"/>
    </location>
    <ligand>
        <name>[4Fe-4S] cluster</name>
        <dbReference type="ChEBI" id="CHEBI:49883"/>
    </ligand>
</feature>
<keyword evidence="8 9" id="KW-0411">Iron-sulfur</keyword>
<dbReference type="InterPro" id="IPR023066">
    <property type="entry name" value="Quinolinate_synth_type2"/>
</dbReference>
<comment type="function">
    <text evidence="9">Catalyzes the condensation of iminoaspartate with dihydroxyacetone phosphate to form quinolinate.</text>
</comment>
<comment type="catalytic activity">
    <reaction evidence="9">
        <text>iminosuccinate + dihydroxyacetone phosphate = quinolinate + phosphate + 2 H2O + H(+)</text>
        <dbReference type="Rhea" id="RHEA:25888"/>
        <dbReference type="ChEBI" id="CHEBI:15377"/>
        <dbReference type="ChEBI" id="CHEBI:15378"/>
        <dbReference type="ChEBI" id="CHEBI:29959"/>
        <dbReference type="ChEBI" id="CHEBI:43474"/>
        <dbReference type="ChEBI" id="CHEBI:57642"/>
        <dbReference type="ChEBI" id="CHEBI:77875"/>
        <dbReference type="EC" id="2.5.1.72"/>
    </reaction>
</comment>
<organism evidence="10 11">
    <name type="scientific">candidate division CSSED10-310 bacterium</name>
    <dbReference type="NCBI Taxonomy" id="2855610"/>
    <lineage>
        <taxon>Bacteria</taxon>
        <taxon>Bacteria division CSSED10-310</taxon>
    </lineage>
</organism>
<comment type="similarity">
    <text evidence="9">Belongs to the quinolinate synthase family. Type 2 subfamily.</text>
</comment>
<evidence type="ECO:0000256" key="8">
    <source>
        <dbReference type="ARBA" id="ARBA00023014"/>
    </source>
</evidence>
<keyword evidence="3 9" id="KW-0004">4Fe-4S</keyword>
<dbReference type="SUPFAM" id="SSF142754">
    <property type="entry name" value="NadA-like"/>
    <property type="match status" value="1"/>
</dbReference>
<proteinExistence type="inferred from homology"/>
<dbReference type="Gene3D" id="3.40.50.10800">
    <property type="entry name" value="NadA-like"/>
    <property type="match status" value="3"/>
</dbReference>
<evidence type="ECO:0000256" key="3">
    <source>
        <dbReference type="ARBA" id="ARBA00022485"/>
    </source>
</evidence>
<feature type="binding site" evidence="9">
    <location>
        <position position="28"/>
    </location>
    <ligand>
        <name>iminosuccinate</name>
        <dbReference type="ChEBI" id="CHEBI:77875"/>
    </ligand>
</feature>
<evidence type="ECO:0000256" key="1">
    <source>
        <dbReference type="ARBA" id="ARBA00005065"/>
    </source>
</evidence>
<feature type="binding site" evidence="9">
    <location>
        <begin position="116"/>
        <end position="118"/>
    </location>
    <ligand>
        <name>iminosuccinate</name>
        <dbReference type="ChEBI" id="CHEBI:77875"/>
    </ligand>
</feature>
<evidence type="ECO:0000256" key="4">
    <source>
        <dbReference type="ARBA" id="ARBA00022642"/>
    </source>
</evidence>
<dbReference type="NCBIfam" id="NF006879">
    <property type="entry name" value="PRK09375.1-4"/>
    <property type="match status" value="1"/>
</dbReference>
<gene>
    <name evidence="9 10" type="primary">nadA</name>
    <name evidence="10" type="ORF">ACFL27_09835</name>
</gene>
<feature type="binding site" evidence="9">
    <location>
        <begin position="201"/>
        <end position="203"/>
    </location>
    <ligand>
        <name>iminosuccinate</name>
        <dbReference type="ChEBI" id="CHEBI:77875"/>
    </ligand>
</feature>
<dbReference type="GO" id="GO:0016740">
    <property type="term" value="F:transferase activity"/>
    <property type="evidence" value="ECO:0007669"/>
    <property type="project" value="UniProtKB-KW"/>
</dbReference>
<evidence type="ECO:0000256" key="9">
    <source>
        <dbReference type="HAMAP-Rule" id="MF_00568"/>
    </source>
</evidence>
<dbReference type="EMBL" id="JBHPBY010000102">
    <property type="protein sequence ID" value="MFC1850478.1"/>
    <property type="molecule type" value="Genomic_DNA"/>
</dbReference>
<evidence type="ECO:0000256" key="2">
    <source>
        <dbReference type="ARBA" id="ARBA00012669"/>
    </source>
</evidence>
<dbReference type="NCBIfam" id="TIGR00550">
    <property type="entry name" value="nadA"/>
    <property type="match status" value="1"/>
</dbReference>
<keyword evidence="11" id="KW-1185">Reference proteome</keyword>
<keyword evidence="9" id="KW-0963">Cytoplasm</keyword>
<feature type="binding site" evidence="9">
    <location>
        <position position="175"/>
    </location>
    <ligand>
        <name>[4Fe-4S] cluster</name>
        <dbReference type="ChEBI" id="CHEBI:49883"/>
    </ligand>
</feature>
<accession>A0ABV6YWB7</accession>
<dbReference type="PANTHER" id="PTHR30573">
    <property type="entry name" value="QUINOLINATE SYNTHETASE A"/>
    <property type="match status" value="1"/>
</dbReference>
<evidence type="ECO:0000256" key="6">
    <source>
        <dbReference type="ARBA" id="ARBA00022723"/>
    </source>
</evidence>
<evidence type="ECO:0000313" key="10">
    <source>
        <dbReference type="EMBL" id="MFC1850478.1"/>
    </source>
</evidence>
<feature type="binding site" evidence="9">
    <location>
        <position position="45"/>
    </location>
    <ligand>
        <name>iminosuccinate</name>
        <dbReference type="ChEBI" id="CHEBI:77875"/>
    </ligand>
</feature>
<dbReference type="InterPro" id="IPR036094">
    <property type="entry name" value="NadA_sf"/>
</dbReference>
<dbReference type="Pfam" id="PF02445">
    <property type="entry name" value="NadA"/>
    <property type="match status" value="1"/>
</dbReference>
<dbReference type="InterPro" id="IPR003473">
    <property type="entry name" value="NadA"/>
</dbReference>
<comment type="subcellular location">
    <subcellularLocation>
        <location evidence="9">Cytoplasm</location>
    </subcellularLocation>
</comment>
<keyword evidence="5 9" id="KW-0808">Transferase</keyword>
<feature type="binding site" evidence="9">
    <location>
        <position position="133"/>
    </location>
    <ligand>
        <name>iminosuccinate</name>
        <dbReference type="ChEBI" id="CHEBI:77875"/>
    </ligand>
</feature>
<dbReference type="PANTHER" id="PTHR30573:SF0">
    <property type="entry name" value="QUINOLINATE SYNTHASE, CHLOROPLASTIC"/>
    <property type="match status" value="1"/>
</dbReference>
<dbReference type="EC" id="2.5.1.72" evidence="2 9"/>
<comment type="pathway">
    <text evidence="1 9">Cofactor biosynthesis; NAD(+) biosynthesis; quinolinate from iminoaspartate: step 1/1.</text>
</comment>
<comment type="caution">
    <text evidence="10">The sequence shown here is derived from an EMBL/GenBank/DDBJ whole genome shotgun (WGS) entry which is preliminary data.</text>
</comment>
<keyword evidence="4 9" id="KW-0662">Pyridine nucleotide biosynthesis</keyword>
<protein>
    <recommendedName>
        <fullName evidence="2 9">Quinolinate synthase</fullName>
        <ecNumber evidence="2 9">2.5.1.72</ecNumber>
    </recommendedName>
</protein>
<dbReference type="Proteomes" id="UP001594351">
    <property type="component" value="Unassembled WGS sequence"/>
</dbReference>
<feature type="binding site" evidence="9">
    <location>
        <position position="90"/>
    </location>
    <ligand>
        <name>[4Fe-4S] cluster</name>
        <dbReference type="ChEBI" id="CHEBI:49883"/>
    </ligand>
</feature>